<evidence type="ECO:0000256" key="4">
    <source>
        <dbReference type="ARBA" id="ARBA00022705"/>
    </source>
</evidence>
<dbReference type="EMBL" id="PEYY01000095">
    <property type="protein sequence ID" value="PIS17859.1"/>
    <property type="molecule type" value="Genomic_DNA"/>
</dbReference>
<dbReference type="GO" id="GO:0006261">
    <property type="term" value="P:DNA-templated DNA replication"/>
    <property type="evidence" value="ECO:0007669"/>
    <property type="project" value="TreeGrafter"/>
</dbReference>
<sequence>MIQIFHGDGIATSRKLLTEAIGKDRDLGREIRTLEGDKLTPADLNSTLATANLFSTETIVIENLLSRLRSKDKDACIALLSAYQGDKNILLWDKKEITKPNLAKLPSAKVVLSKMPTALFTLLESLVPGRAKVALDLLHEVVRDTEDIIVFTMIARQISYLIMIQSAKSPKFAPWQLAKLRTQASFWESKQLEHFLSRLLQIDLSLKSGASVLSYTDHLDILLLDLLG</sequence>
<evidence type="ECO:0000256" key="1">
    <source>
        <dbReference type="ARBA" id="ARBA00012417"/>
    </source>
</evidence>
<dbReference type="PANTHER" id="PTHR34388">
    <property type="entry name" value="DNA POLYMERASE III SUBUNIT DELTA"/>
    <property type="match status" value="1"/>
</dbReference>
<evidence type="ECO:0000256" key="2">
    <source>
        <dbReference type="ARBA" id="ARBA00022679"/>
    </source>
</evidence>
<dbReference type="EC" id="2.7.7.7" evidence="1"/>
<gene>
    <name evidence="8" type="ORF">COT54_02385</name>
</gene>
<organism evidence="8 9">
    <name type="scientific">Candidatus Collierbacteria bacterium CG09_land_8_20_14_0_10_46_12</name>
    <dbReference type="NCBI Taxonomy" id="1974533"/>
    <lineage>
        <taxon>Bacteria</taxon>
        <taxon>Candidatus Collieribacteriota</taxon>
    </lineage>
</organism>
<dbReference type="AlphaFoldDB" id="A0A2H0X0Z5"/>
<evidence type="ECO:0000256" key="5">
    <source>
        <dbReference type="ARBA" id="ARBA00022932"/>
    </source>
</evidence>
<dbReference type="PANTHER" id="PTHR34388:SF1">
    <property type="entry name" value="DNA POLYMERASE III SUBUNIT DELTA"/>
    <property type="match status" value="1"/>
</dbReference>
<reference evidence="9" key="1">
    <citation type="submission" date="2017-09" db="EMBL/GenBank/DDBJ databases">
        <title>Depth-based differentiation of microbial function through sediment-hosted aquifers and enrichment of novel symbionts in the deep terrestrial subsurface.</title>
        <authorList>
            <person name="Probst A.J."/>
            <person name="Ladd B."/>
            <person name="Jarett J.K."/>
            <person name="Geller-Mcgrath D.E."/>
            <person name="Sieber C.M.K."/>
            <person name="Emerson J.B."/>
            <person name="Anantharaman K."/>
            <person name="Thomas B.C."/>
            <person name="Malmstrom R."/>
            <person name="Stieglmeier M."/>
            <person name="Klingl A."/>
            <person name="Woyke T."/>
            <person name="Ryan C.M."/>
            <person name="Banfield J.F."/>
        </authorList>
    </citation>
    <scope>NUCLEOTIDE SEQUENCE [LARGE SCALE GENOMIC DNA]</scope>
</reference>
<dbReference type="InterPro" id="IPR005790">
    <property type="entry name" value="DNA_polIII_delta"/>
</dbReference>
<keyword evidence="2" id="KW-0808">Transferase</keyword>
<keyword evidence="4" id="KW-0235">DNA replication</keyword>
<keyword evidence="3" id="KW-0548">Nucleotidyltransferase</keyword>
<comment type="catalytic activity">
    <reaction evidence="7">
        <text>DNA(n) + a 2'-deoxyribonucleoside 5'-triphosphate = DNA(n+1) + diphosphate</text>
        <dbReference type="Rhea" id="RHEA:22508"/>
        <dbReference type="Rhea" id="RHEA-COMP:17339"/>
        <dbReference type="Rhea" id="RHEA-COMP:17340"/>
        <dbReference type="ChEBI" id="CHEBI:33019"/>
        <dbReference type="ChEBI" id="CHEBI:61560"/>
        <dbReference type="ChEBI" id="CHEBI:173112"/>
        <dbReference type="EC" id="2.7.7.7"/>
    </reaction>
</comment>
<evidence type="ECO:0000313" key="8">
    <source>
        <dbReference type="EMBL" id="PIS17859.1"/>
    </source>
</evidence>
<dbReference type="Proteomes" id="UP000229574">
    <property type="component" value="Unassembled WGS sequence"/>
</dbReference>
<dbReference type="SUPFAM" id="SSF48019">
    <property type="entry name" value="post-AAA+ oligomerization domain-like"/>
    <property type="match status" value="1"/>
</dbReference>
<proteinExistence type="inferred from homology"/>
<evidence type="ECO:0000256" key="6">
    <source>
        <dbReference type="ARBA" id="ARBA00034754"/>
    </source>
</evidence>
<dbReference type="Gene3D" id="1.20.272.10">
    <property type="match status" value="1"/>
</dbReference>
<evidence type="ECO:0000256" key="7">
    <source>
        <dbReference type="ARBA" id="ARBA00049244"/>
    </source>
</evidence>
<dbReference type="GO" id="GO:0009360">
    <property type="term" value="C:DNA polymerase III complex"/>
    <property type="evidence" value="ECO:0007669"/>
    <property type="project" value="TreeGrafter"/>
</dbReference>
<keyword evidence="5" id="KW-0239">DNA-directed DNA polymerase</keyword>
<name>A0A2H0X0Z5_9BACT</name>
<dbReference type="InterPro" id="IPR008921">
    <property type="entry name" value="DNA_pol3_clamp-load_cplx_C"/>
</dbReference>
<protein>
    <recommendedName>
        <fullName evidence="1">DNA-directed DNA polymerase</fullName>
        <ecNumber evidence="1">2.7.7.7</ecNumber>
    </recommendedName>
</protein>
<dbReference type="GO" id="GO:0003677">
    <property type="term" value="F:DNA binding"/>
    <property type="evidence" value="ECO:0007669"/>
    <property type="project" value="InterPro"/>
</dbReference>
<evidence type="ECO:0000256" key="3">
    <source>
        <dbReference type="ARBA" id="ARBA00022695"/>
    </source>
</evidence>
<evidence type="ECO:0000313" key="9">
    <source>
        <dbReference type="Proteomes" id="UP000229574"/>
    </source>
</evidence>
<comment type="similarity">
    <text evidence="6">Belongs to the DNA polymerase HolA subunit family.</text>
</comment>
<accession>A0A2H0X0Z5</accession>
<comment type="caution">
    <text evidence="8">The sequence shown here is derived from an EMBL/GenBank/DDBJ whole genome shotgun (WGS) entry which is preliminary data.</text>
</comment>
<dbReference type="GO" id="GO:0003887">
    <property type="term" value="F:DNA-directed DNA polymerase activity"/>
    <property type="evidence" value="ECO:0007669"/>
    <property type="project" value="UniProtKB-KW"/>
</dbReference>